<evidence type="ECO:0000259" key="1">
    <source>
        <dbReference type="Pfam" id="PF04073"/>
    </source>
</evidence>
<reference evidence="2 3" key="1">
    <citation type="journal article" date="2019" name="Nat. Microbiol.">
        <title>Mediterranean grassland soil C-N compound turnover is dependent on rainfall and depth, and is mediated by genomically divergent microorganisms.</title>
        <authorList>
            <person name="Diamond S."/>
            <person name="Andeer P.F."/>
            <person name="Li Z."/>
            <person name="Crits-Christoph A."/>
            <person name="Burstein D."/>
            <person name="Anantharaman K."/>
            <person name="Lane K.R."/>
            <person name="Thomas B.C."/>
            <person name="Pan C."/>
            <person name="Northen T.R."/>
            <person name="Banfield J.F."/>
        </authorList>
    </citation>
    <scope>NUCLEOTIDE SEQUENCE [LARGE SCALE GENOMIC DNA]</scope>
    <source>
        <strain evidence="2">NP_8</strain>
    </source>
</reference>
<name>A0A537IY21_9BACT</name>
<gene>
    <name evidence="2" type="ORF">E6H05_04385</name>
</gene>
<dbReference type="PANTHER" id="PTHR30411:SF9">
    <property type="entry name" value="MULTIFUNCTIONAL SER_THR-TRNA DEACYLASE PROXP-Y"/>
    <property type="match status" value="1"/>
</dbReference>
<dbReference type="CDD" id="cd04332">
    <property type="entry name" value="YbaK_like"/>
    <property type="match status" value="1"/>
</dbReference>
<dbReference type="GO" id="GO:0002161">
    <property type="term" value="F:aminoacyl-tRNA deacylase activity"/>
    <property type="evidence" value="ECO:0007669"/>
    <property type="project" value="InterPro"/>
</dbReference>
<dbReference type="Proteomes" id="UP000318834">
    <property type="component" value="Unassembled WGS sequence"/>
</dbReference>
<dbReference type="Pfam" id="PF04073">
    <property type="entry name" value="tRNA_edit"/>
    <property type="match status" value="1"/>
</dbReference>
<accession>A0A537IY21</accession>
<protein>
    <submittedName>
        <fullName evidence="2">YbaK/EbsC family protein</fullName>
    </submittedName>
</protein>
<dbReference type="PANTHER" id="PTHR30411">
    <property type="entry name" value="CYTOPLASMIC PROTEIN"/>
    <property type="match status" value="1"/>
</dbReference>
<dbReference type="SUPFAM" id="SSF55826">
    <property type="entry name" value="YbaK/ProRS associated domain"/>
    <property type="match status" value="1"/>
</dbReference>
<evidence type="ECO:0000313" key="3">
    <source>
        <dbReference type="Proteomes" id="UP000318834"/>
    </source>
</evidence>
<feature type="domain" description="YbaK/aminoacyl-tRNA synthetase-associated" evidence="1">
    <location>
        <begin position="23"/>
        <end position="144"/>
    </location>
</feature>
<proteinExistence type="predicted"/>
<dbReference type="AlphaFoldDB" id="A0A537IY21"/>
<dbReference type="EMBL" id="VBAP01000027">
    <property type="protein sequence ID" value="TMI76218.1"/>
    <property type="molecule type" value="Genomic_DNA"/>
</dbReference>
<organism evidence="2 3">
    <name type="scientific">Candidatus Segetimicrobium genomatis</name>
    <dbReference type="NCBI Taxonomy" id="2569760"/>
    <lineage>
        <taxon>Bacteria</taxon>
        <taxon>Bacillati</taxon>
        <taxon>Candidatus Sysuimicrobiota</taxon>
        <taxon>Candidatus Sysuimicrobiia</taxon>
        <taxon>Candidatus Sysuimicrobiales</taxon>
        <taxon>Candidatus Segetimicrobiaceae</taxon>
        <taxon>Candidatus Segetimicrobium</taxon>
    </lineage>
</organism>
<comment type="caution">
    <text evidence="2">The sequence shown here is derived from an EMBL/GenBank/DDBJ whole genome shotgun (WGS) entry which is preliminary data.</text>
</comment>
<dbReference type="InterPro" id="IPR036754">
    <property type="entry name" value="YbaK/aa-tRNA-synt-asso_dom_sf"/>
</dbReference>
<evidence type="ECO:0000313" key="2">
    <source>
        <dbReference type="EMBL" id="TMI76218.1"/>
    </source>
</evidence>
<dbReference type="InterPro" id="IPR007214">
    <property type="entry name" value="YbaK/aa-tRNA-synth-assoc-dom"/>
</dbReference>
<dbReference type="Gene3D" id="3.90.960.10">
    <property type="entry name" value="YbaK/aminoacyl-tRNA synthetase-associated domain"/>
    <property type="match status" value="1"/>
</dbReference>
<sequence>MTCRERLERYFQENGVKYQVQSHPEVYTAQEVAAVEHIPGRLMAKVVMAMIDGALTALVLPAPHRVEMPKLKAALGAKDARLAREQEFANVFTDCEVGAMPPFANLYQVPVVADRALTEDPAIVFNAGSHRETMTVAAADFTRLVSPKVAEFSVLR</sequence>